<keyword evidence="7 8" id="KW-0998">Cell outer membrane</keyword>
<keyword evidence="12" id="KW-1185">Reference proteome</keyword>
<dbReference type="PIRSF" id="PIRSF006076">
    <property type="entry name" value="OM_assembly_OMP85"/>
    <property type="match status" value="1"/>
</dbReference>
<feature type="domain" description="POTRA" evidence="10">
    <location>
        <begin position="351"/>
        <end position="424"/>
    </location>
</feature>
<dbReference type="InterPro" id="IPR034746">
    <property type="entry name" value="POTRA"/>
</dbReference>
<dbReference type="GO" id="GO:0051205">
    <property type="term" value="P:protein insertion into membrane"/>
    <property type="evidence" value="ECO:0007669"/>
    <property type="project" value="UniProtKB-UniRule"/>
</dbReference>
<dbReference type="Pfam" id="PF07244">
    <property type="entry name" value="POTRA"/>
    <property type="match status" value="5"/>
</dbReference>
<dbReference type="AlphaFoldDB" id="A0A8I1GFR0"/>
<keyword evidence="3 8" id="KW-0812">Transmembrane</keyword>
<dbReference type="GO" id="GO:0009279">
    <property type="term" value="C:cell outer membrane"/>
    <property type="evidence" value="ECO:0007669"/>
    <property type="project" value="UniProtKB-SubCell"/>
</dbReference>
<protein>
    <recommendedName>
        <fullName evidence="8 9">Outer membrane protein assembly factor BamA</fullName>
    </recommendedName>
</protein>
<dbReference type="HAMAP" id="MF_01430">
    <property type="entry name" value="OM_assembly_BamA"/>
    <property type="match status" value="1"/>
</dbReference>
<evidence type="ECO:0000256" key="5">
    <source>
        <dbReference type="ARBA" id="ARBA00022737"/>
    </source>
</evidence>
<feature type="domain" description="POTRA" evidence="10">
    <location>
        <begin position="30"/>
        <end position="97"/>
    </location>
</feature>
<dbReference type="Gene3D" id="2.40.160.50">
    <property type="entry name" value="membrane protein fhac: a member of the omp85/tpsb transporter family"/>
    <property type="match status" value="1"/>
</dbReference>
<evidence type="ECO:0000256" key="1">
    <source>
        <dbReference type="ARBA" id="ARBA00004370"/>
    </source>
</evidence>
<comment type="similarity">
    <text evidence="8">Belongs to the BamA family.</text>
</comment>
<dbReference type="InterPro" id="IPR023707">
    <property type="entry name" value="OM_assembly_BamA"/>
</dbReference>
<feature type="domain" description="POTRA" evidence="10">
    <location>
        <begin position="98"/>
        <end position="175"/>
    </location>
</feature>
<dbReference type="PROSITE" id="PS51779">
    <property type="entry name" value="POTRA"/>
    <property type="match status" value="3"/>
</dbReference>
<accession>A0A8I1GFR0</accession>
<dbReference type="PANTHER" id="PTHR12815:SF23">
    <property type="entry name" value="OUTER MEMBRANE PROTEIN ASSEMBLY FACTOR BAMA"/>
    <property type="match status" value="1"/>
</dbReference>
<keyword evidence="6 8" id="KW-0472">Membrane</keyword>
<dbReference type="EMBL" id="JAEMUK010000078">
    <property type="protein sequence ID" value="MBJ7544234.1"/>
    <property type="molecule type" value="Genomic_DNA"/>
</dbReference>
<proteinExistence type="inferred from homology"/>
<organism evidence="11 12">
    <name type="scientific">Rhodomicrobium udaipurense</name>
    <dbReference type="NCBI Taxonomy" id="1202716"/>
    <lineage>
        <taxon>Bacteria</taxon>
        <taxon>Pseudomonadati</taxon>
        <taxon>Pseudomonadota</taxon>
        <taxon>Alphaproteobacteria</taxon>
        <taxon>Hyphomicrobiales</taxon>
        <taxon>Hyphomicrobiaceae</taxon>
        <taxon>Rhodomicrobium</taxon>
    </lineage>
</organism>
<dbReference type="InterPro" id="IPR010827">
    <property type="entry name" value="BamA/TamA_POTRA"/>
</dbReference>
<comment type="subcellular location">
    <subcellularLocation>
        <location evidence="8">Cell outer membrane</location>
    </subcellularLocation>
    <subcellularLocation>
        <location evidence="1">Membrane</location>
    </subcellularLocation>
</comment>
<dbReference type="RefSeq" id="WP_081796780.1">
    <property type="nucleotide sequence ID" value="NZ_JAEMUK010000078.1"/>
</dbReference>
<evidence type="ECO:0000256" key="6">
    <source>
        <dbReference type="ARBA" id="ARBA00023136"/>
    </source>
</evidence>
<evidence type="ECO:0000256" key="8">
    <source>
        <dbReference type="HAMAP-Rule" id="MF_01430"/>
    </source>
</evidence>
<evidence type="ECO:0000256" key="3">
    <source>
        <dbReference type="ARBA" id="ARBA00022692"/>
    </source>
</evidence>
<dbReference type="InterPro" id="IPR000184">
    <property type="entry name" value="Bac_surfAg_D15"/>
</dbReference>
<keyword evidence="4 8" id="KW-0732">Signal</keyword>
<keyword evidence="2 8" id="KW-1134">Transmembrane beta strand</keyword>
<evidence type="ECO:0000256" key="9">
    <source>
        <dbReference type="NCBIfam" id="TIGR03303"/>
    </source>
</evidence>
<dbReference type="Proteomes" id="UP000623250">
    <property type="component" value="Unassembled WGS sequence"/>
</dbReference>
<reference evidence="11 12" key="1">
    <citation type="submission" date="2020-12" db="EMBL/GenBank/DDBJ databases">
        <title>Revised draft genomes of Rhodomicrobium vannielii ATCC 17100 and Rhodomicrobium udaipurense JA643.</title>
        <authorList>
            <person name="Conners E.M."/>
            <person name="Davenport E.J."/>
            <person name="Bose A."/>
        </authorList>
    </citation>
    <scope>NUCLEOTIDE SEQUENCE [LARGE SCALE GENOMIC DNA]</scope>
    <source>
        <strain evidence="11 12">JA643</strain>
    </source>
</reference>
<evidence type="ECO:0000256" key="7">
    <source>
        <dbReference type="ARBA" id="ARBA00023237"/>
    </source>
</evidence>
<comment type="function">
    <text evidence="8">Part of the outer membrane protein assembly complex, which is involved in assembly and insertion of beta-barrel proteins into the outer membrane.</text>
</comment>
<dbReference type="Pfam" id="PF01103">
    <property type="entry name" value="Omp85"/>
    <property type="match status" value="1"/>
</dbReference>
<dbReference type="Gene3D" id="3.10.20.310">
    <property type="entry name" value="membrane protein fhac"/>
    <property type="match status" value="5"/>
</dbReference>
<keyword evidence="5 8" id="KW-0677">Repeat</keyword>
<evidence type="ECO:0000313" key="12">
    <source>
        <dbReference type="Proteomes" id="UP000623250"/>
    </source>
</evidence>
<gene>
    <name evidence="8 11" type="primary">bamA</name>
    <name evidence="11" type="ORF">JDN41_11830</name>
</gene>
<dbReference type="GO" id="GO:0043165">
    <property type="term" value="P:Gram-negative-bacterium-type cell outer membrane assembly"/>
    <property type="evidence" value="ECO:0007669"/>
    <property type="project" value="UniProtKB-UniRule"/>
</dbReference>
<dbReference type="PANTHER" id="PTHR12815">
    <property type="entry name" value="SORTING AND ASSEMBLY MACHINERY SAMM50 PROTEIN FAMILY MEMBER"/>
    <property type="match status" value="1"/>
</dbReference>
<evidence type="ECO:0000256" key="4">
    <source>
        <dbReference type="ARBA" id="ARBA00022729"/>
    </source>
</evidence>
<evidence type="ECO:0000256" key="2">
    <source>
        <dbReference type="ARBA" id="ARBA00022452"/>
    </source>
</evidence>
<comment type="subunit">
    <text evidence="8">Part of the Bam complex.</text>
</comment>
<sequence length="780" mass="85525">MTLVLFAAAMTVTVTAGAIYSTEVFAQGGGVVRDIKVVGNRRIEPETVKSYLTFTAGQRYDAYKADESLRALFATGLFQDVRITPQGSSVVIAVVENPLINRVAFEGNTEVKSDTLSAEVQLKARTMYTRAKVQADVQRVLDVYRRQGYYATQVDAQIIELDNNRIDLVFEIREGPETKVVGINFIGNQSFSDTELRGVITTTESSFLDFLKPTSVYDPDRFNLDRELLRRYYLKNGYADMRVMSAVADVDQEGKGFFLTFTIDEGPQYFFGGVDVESTLPAFAAETVRGNLLTKPGDVYNAELVDRTAERLTVSVAEQGFAFGQVRPRIDRDPVNRTISVTYVVEQGPRLYIERINVVGNYRTEDYVIRREFRVAEGDAYNKIMVDQARLRLLALGFFKDVKVNREPGSAPDRVVLSVVVEEQSTGELSFAAGYSSAEGLLGEVSYTERNLLGTGQYLQVKVTGSQVSGGAEVSWTEPRFLDRNLSFGLDAFARNSDYTSSSYTDAGYADLKIGGSVRFGFALIDSLWLNTNYTLMSDEVYDVADGSSLAVKQIEGTSVISSVGYSLIYDTRNNRKNPSRGFYFSFAQDVAGVGGDVNYIRSIAEGRGYYPITKQITLVGRAIGGNISGWDDQNVRIVDSFFKGGETVRGFATAGIGPRDIYTDDPVGGKNFWAATAEVRFPLPFIPDDLGFGGAVFADAGSVWGSDANKFANAYCASHTCAAGTNAGTYDSNDIRASVGASILWNSPVGPLRADFAYALAKASYDETQVFRFGAATKF</sequence>
<evidence type="ECO:0000259" key="10">
    <source>
        <dbReference type="PROSITE" id="PS51779"/>
    </source>
</evidence>
<dbReference type="NCBIfam" id="TIGR03303">
    <property type="entry name" value="OM_YaeT"/>
    <property type="match status" value="1"/>
</dbReference>
<dbReference type="InterPro" id="IPR039910">
    <property type="entry name" value="D15-like"/>
</dbReference>
<name>A0A8I1GFR0_9HYPH</name>
<comment type="caution">
    <text evidence="11">The sequence shown here is derived from an EMBL/GenBank/DDBJ whole genome shotgun (WGS) entry which is preliminary data.</text>
</comment>
<evidence type="ECO:0000313" key="11">
    <source>
        <dbReference type="EMBL" id="MBJ7544234.1"/>
    </source>
</evidence>